<dbReference type="SUPFAM" id="SSF54427">
    <property type="entry name" value="NTF2-like"/>
    <property type="match status" value="1"/>
</dbReference>
<protein>
    <recommendedName>
        <fullName evidence="3">Ester cyclase</fullName>
    </recommendedName>
</protein>
<dbReference type="AlphaFoldDB" id="A0A2Z5FZE3"/>
<dbReference type="Proteomes" id="UP000253606">
    <property type="component" value="Chromosome"/>
</dbReference>
<organism evidence="1 2">
    <name type="scientific">Acidisarcina polymorpha</name>
    <dbReference type="NCBI Taxonomy" id="2211140"/>
    <lineage>
        <taxon>Bacteria</taxon>
        <taxon>Pseudomonadati</taxon>
        <taxon>Acidobacteriota</taxon>
        <taxon>Terriglobia</taxon>
        <taxon>Terriglobales</taxon>
        <taxon>Acidobacteriaceae</taxon>
        <taxon>Acidisarcina</taxon>
    </lineage>
</organism>
<evidence type="ECO:0008006" key="3">
    <source>
        <dbReference type="Google" id="ProtNLM"/>
    </source>
</evidence>
<dbReference type="Gene3D" id="3.10.450.50">
    <property type="match status" value="1"/>
</dbReference>
<dbReference type="RefSeq" id="WP_161557344.1">
    <property type="nucleotide sequence ID" value="NZ_CP030840.1"/>
</dbReference>
<name>A0A2Z5FZE3_9BACT</name>
<reference evidence="1 2" key="1">
    <citation type="journal article" date="2018" name="Front. Microbiol.">
        <title>Hydrolytic Capabilities as a Key to Environmental Success: Chitinolytic and Cellulolytic Acidobacteria From Acidic Sub-arctic Soils and Boreal Peatlands.</title>
        <authorList>
            <person name="Belova S.E."/>
            <person name="Ravin N.V."/>
            <person name="Pankratov T.A."/>
            <person name="Rakitin A.L."/>
            <person name="Ivanova A.A."/>
            <person name="Beletsky A.V."/>
            <person name="Mardanov A.V."/>
            <person name="Sinninghe Damste J.S."/>
            <person name="Dedysh S.N."/>
        </authorList>
    </citation>
    <scope>NUCLEOTIDE SEQUENCE [LARGE SCALE GENOMIC DNA]</scope>
    <source>
        <strain evidence="1 2">SBC82</strain>
    </source>
</reference>
<dbReference type="PANTHER" id="PTHR38436:SF1">
    <property type="entry name" value="ESTER CYCLASE"/>
    <property type="match status" value="1"/>
</dbReference>
<accession>A0A2Z5FZE3</accession>
<dbReference type="GO" id="GO:0030638">
    <property type="term" value="P:polyketide metabolic process"/>
    <property type="evidence" value="ECO:0007669"/>
    <property type="project" value="InterPro"/>
</dbReference>
<dbReference type="EMBL" id="CP030840">
    <property type="protein sequence ID" value="AXC12283.1"/>
    <property type="molecule type" value="Genomic_DNA"/>
</dbReference>
<dbReference type="Pfam" id="PF07366">
    <property type="entry name" value="SnoaL"/>
    <property type="match status" value="1"/>
</dbReference>
<evidence type="ECO:0000313" key="1">
    <source>
        <dbReference type="EMBL" id="AXC12283.1"/>
    </source>
</evidence>
<keyword evidence="2" id="KW-1185">Reference proteome</keyword>
<dbReference type="PANTHER" id="PTHR38436">
    <property type="entry name" value="POLYKETIDE CYCLASE SNOAL-LIKE DOMAIN"/>
    <property type="match status" value="1"/>
</dbReference>
<dbReference type="InterPro" id="IPR032710">
    <property type="entry name" value="NTF2-like_dom_sf"/>
</dbReference>
<evidence type="ECO:0000313" key="2">
    <source>
        <dbReference type="Proteomes" id="UP000253606"/>
    </source>
</evidence>
<gene>
    <name evidence="1" type="ORF">ACPOL_2981</name>
</gene>
<proteinExistence type="predicted"/>
<dbReference type="InterPro" id="IPR009959">
    <property type="entry name" value="Cyclase_SnoaL-like"/>
</dbReference>
<sequence length="215" mass="23758">MKLVTETNFFLINSDTIDEFHEADRSYTAFASRPKGVIGMRNIFLIVALLAATAVAHPQSEVKPEKSGDMSAEIANHKQAVTILFEECFSQGHIERLPDVIASDYQGSNGESGPPVLAGIITGIRTYLPDARYTLEDMVAEGDRVAVRWRLEGTQDGPFHGFPATHKHVTTSGMAIFQFKKDRIASSWILNDSLRFMQQIGALPSEIKPPIQPTK</sequence>
<dbReference type="KEGG" id="abas:ACPOL_2981"/>